<sequence length="59" mass="6742">MDILERTSIRHHTDGRVRPATTMAATTKCLHGGGGGKDKEWRKWGRVAVEHWERLTAWS</sequence>
<keyword evidence="2" id="KW-1185">Reference proteome</keyword>
<dbReference type="Proteomes" id="UP000887565">
    <property type="component" value="Unplaced"/>
</dbReference>
<evidence type="ECO:0000256" key="1">
    <source>
        <dbReference type="SAM" id="MobiDB-lite"/>
    </source>
</evidence>
<evidence type="ECO:0000313" key="3">
    <source>
        <dbReference type="WBParaSite" id="nRc.2.0.1.t20985-RA"/>
    </source>
</evidence>
<reference evidence="3" key="1">
    <citation type="submission" date="2022-11" db="UniProtKB">
        <authorList>
            <consortium name="WormBaseParasite"/>
        </authorList>
    </citation>
    <scope>IDENTIFICATION</scope>
</reference>
<organism evidence="2 3">
    <name type="scientific">Romanomermis culicivorax</name>
    <name type="common">Nematode worm</name>
    <dbReference type="NCBI Taxonomy" id="13658"/>
    <lineage>
        <taxon>Eukaryota</taxon>
        <taxon>Metazoa</taxon>
        <taxon>Ecdysozoa</taxon>
        <taxon>Nematoda</taxon>
        <taxon>Enoplea</taxon>
        <taxon>Dorylaimia</taxon>
        <taxon>Mermithida</taxon>
        <taxon>Mermithoidea</taxon>
        <taxon>Mermithidae</taxon>
        <taxon>Romanomermis</taxon>
    </lineage>
</organism>
<feature type="compositionally biased region" description="Basic and acidic residues" evidence="1">
    <location>
        <begin position="1"/>
        <end position="17"/>
    </location>
</feature>
<evidence type="ECO:0000313" key="2">
    <source>
        <dbReference type="Proteomes" id="UP000887565"/>
    </source>
</evidence>
<feature type="region of interest" description="Disordered" evidence="1">
    <location>
        <begin position="1"/>
        <end position="22"/>
    </location>
</feature>
<protein>
    <submittedName>
        <fullName evidence="3">Uncharacterized protein</fullName>
    </submittedName>
</protein>
<accession>A0A915J4C5</accession>
<proteinExistence type="predicted"/>
<name>A0A915J4C5_ROMCU</name>
<dbReference type="WBParaSite" id="nRc.2.0.1.t20985-RA">
    <property type="protein sequence ID" value="nRc.2.0.1.t20985-RA"/>
    <property type="gene ID" value="nRc.2.0.1.g20985"/>
</dbReference>
<dbReference type="AlphaFoldDB" id="A0A915J4C5"/>